<evidence type="ECO:0000313" key="3">
    <source>
        <dbReference type="EMBL" id="AUX43125.1"/>
    </source>
</evidence>
<dbReference type="RefSeq" id="WP_199789722.1">
    <property type="nucleotide sequence ID" value="NZ_CP012673.1"/>
</dbReference>
<reference evidence="3 4" key="1">
    <citation type="submission" date="2015-09" db="EMBL/GenBank/DDBJ databases">
        <title>Sorangium comparison.</title>
        <authorList>
            <person name="Zaburannyi N."/>
            <person name="Bunk B."/>
            <person name="Overmann J."/>
            <person name="Mueller R."/>
        </authorList>
    </citation>
    <scope>NUCLEOTIDE SEQUENCE [LARGE SCALE GENOMIC DNA]</scope>
    <source>
        <strain evidence="3 4">So ce26</strain>
    </source>
</reference>
<dbReference type="GO" id="GO:0120147">
    <property type="term" value="F:formylglycine-generating oxidase activity"/>
    <property type="evidence" value="ECO:0007669"/>
    <property type="project" value="TreeGrafter"/>
</dbReference>
<evidence type="ECO:0000256" key="1">
    <source>
        <dbReference type="SAM" id="MobiDB-lite"/>
    </source>
</evidence>
<proteinExistence type="predicted"/>
<name>A0A2L0EV26_SORCE</name>
<feature type="region of interest" description="Disordered" evidence="1">
    <location>
        <begin position="34"/>
        <end position="64"/>
    </location>
</feature>
<dbReference type="InterPro" id="IPR005532">
    <property type="entry name" value="SUMF_dom"/>
</dbReference>
<dbReference type="InterPro" id="IPR016187">
    <property type="entry name" value="CTDL_fold"/>
</dbReference>
<dbReference type="PANTHER" id="PTHR23150:SF19">
    <property type="entry name" value="FORMYLGLYCINE-GENERATING ENZYME"/>
    <property type="match status" value="1"/>
</dbReference>
<dbReference type="Pfam" id="PF03781">
    <property type="entry name" value="FGE-sulfatase"/>
    <property type="match status" value="1"/>
</dbReference>
<evidence type="ECO:0000259" key="2">
    <source>
        <dbReference type="Pfam" id="PF03781"/>
    </source>
</evidence>
<feature type="region of interest" description="Disordered" evidence="1">
    <location>
        <begin position="313"/>
        <end position="332"/>
    </location>
</feature>
<dbReference type="Gene3D" id="3.90.1580.10">
    <property type="entry name" value="paralog of FGE (formylglycine-generating enzyme)"/>
    <property type="match status" value="1"/>
</dbReference>
<dbReference type="PANTHER" id="PTHR23150">
    <property type="entry name" value="SULFATASE MODIFYING FACTOR 1, 2"/>
    <property type="match status" value="1"/>
</dbReference>
<sequence length="332" mass="36530">MRERLAFIAALVVAALVSAMLFAPRYRRRAAEAAGASAGPPASPAPPPAPEPAPPPPAPAPAAPPPPPAYVRVNPASATACLGGMVLVDGIYCPYVGHHCAAYIDEEKDICARFEPEVLCEGRLQRRRFCIDVFEYPNIEGVRPAVMVNWLEAKRACEVEGKRLCTVEEWEFACEGPQMWPYPYGIARDPGACNIDRKIATPVLETFSDPWKISAEVERLDRRVASGEMHRCVSPFGVRDMTGNVDEWVNNELGKLDDKPFRSTLKGGYWGPIRSRCRPVTSTHNRWFRFYQVGFRCCADALDGAKAVAPADRSVRIPRRSPMADPGGRQGP</sequence>
<dbReference type="SUPFAM" id="SSF56436">
    <property type="entry name" value="C-type lectin-like"/>
    <property type="match status" value="1"/>
</dbReference>
<dbReference type="Proteomes" id="UP000238348">
    <property type="component" value="Chromosome"/>
</dbReference>
<organism evidence="3 4">
    <name type="scientific">Sorangium cellulosum</name>
    <name type="common">Polyangium cellulosum</name>
    <dbReference type="NCBI Taxonomy" id="56"/>
    <lineage>
        <taxon>Bacteria</taxon>
        <taxon>Pseudomonadati</taxon>
        <taxon>Myxococcota</taxon>
        <taxon>Polyangia</taxon>
        <taxon>Polyangiales</taxon>
        <taxon>Polyangiaceae</taxon>
        <taxon>Sorangium</taxon>
    </lineage>
</organism>
<feature type="compositionally biased region" description="Pro residues" evidence="1">
    <location>
        <begin position="41"/>
        <end position="64"/>
    </location>
</feature>
<dbReference type="InterPro" id="IPR042095">
    <property type="entry name" value="SUMF_sf"/>
</dbReference>
<gene>
    <name evidence="3" type="ORF">SOCE26_045680</name>
</gene>
<feature type="domain" description="Sulfatase-modifying factor enzyme-like" evidence="2">
    <location>
        <begin position="143"/>
        <end position="298"/>
    </location>
</feature>
<evidence type="ECO:0000313" key="4">
    <source>
        <dbReference type="Proteomes" id="UP000238348"/>
    </source>
</evidence>
<dbReference type="EMBL" id="CP012673">
    <property type="protein sequence ID" value="AUX43125.1"/>
    <property type="molecule type" value="Genomic_DNA"/>
</dbReference>
<dbReference type="AlphaFoldDB" id="A0A2L0EV26"/>
<dbReference type="InterPro" id="IPR051043">
    <property type="entry name" value="Sulfatase_Mod_Factor_Kinase"/>
</dbReference>
<accession>A0A2L0EV26</accession>
<protein>
    <recommendedName>
        <fullName evidence="2">Sulfatase-modifying factor enzyme-like domain-containing protein</fullName>
    </recommendedName>
</protein>